<evidence type="ECO:0000313" key="3">
    <source>
        <dbReference type="EMBL" id="ROV89424.1"/>
    </source>
</evidence>
<dbReference type="CDD" id="cd00332">
    <property type="entry name" value="PAL-HAL"/>
    <property type="match status" value="1"/>
</dbReference>
<sequence>MDHTGIVLKEWRLLEDLVDGKISDPILLTGVNTGFGGTADVRTKKFVQLQQALIRELHYGVLPRGSRDHEIAPLGEALSRHRHDLSLDNDESPYLPWSWTRAAILIRINSLISGCSAVRPVITERMQDLLRHDIIPMIPLRGSISSSGDLSPLSYICGAIQGKSTIRVLSRDHQGHVYADTAFANARLEPVVLQAKEGLAMTNGTTVSAAAAALTLHDTHGLAIFAQVLTAMSVEALTGTAESFHPFFSEVRPHPGQIESARNILAFLEGSKLTKVNNGAESSLRQDRYSIRTAPQWLGPILEDLVLAHQQISIECNSATDNPLVTPEGEFLHGGNFQAKSVTSAMEKARQGIQGIGRMLFSQCTEIINPATNRGLPPNLLAEDPSISLIFKGTDLNIASLAAELGFLANPVNHVQTAEMGNQSLNSLALISARYTRTANGVLAQLMAAHLIAVCQALDLRAFHIQFLEYYRPQFFELVTEYYARGDGPKVSSSPPNPILGSTHLVSDLLANPLNPSDPSSNLANVPNGLTPREANPSYGISQLPDAGLIDELSELLWSQLLRSFDTTVSLDAQDRFTAIAKSLRPVLLDHPSFNTSSTFVARLASFTEALSLSLSEAWCAQRDAYLVHGDATPVLGKASKTIYTFLRRTLNVPLLATRNLLTPRSDELESGLGIHGTQAPTVGSYTGVVYRALRDGTLAKVAVDILDSCST</sequence>
<dbReference type="Proteomes" id="UP000284375">
    <property type="component" value="Unassembled WGS sequence"/>
</dbReference>
<dbReference type="NCBIfam" id="TIGR01226">
    <property type="entry name" value="phe_am_lyase"/>
    <property type="match status" value="1"/>
</dbReference>
<evidence type="ECO:0000256" key="1">
    <source>
        <dbReference type="ARBA" id="ARBA00007238"/>
    </source>
</evidence>
<evidence type="ECO:0008006" key="5">
    <source>
        <dbReference type="Google" id="ProtNLM"/>
    </source>
</evidence>
<dbReference type="OrthoDB" id="10051290at2759"/>
<keyword evidence="2" id="KW-0456">Lyase</keyword>
<dbReference type="InterPro" id="IPR005922">
    <property type="entry name" value="Phe_NH3-lyase"/>
</dbReference>
<reference evidence="3 4" key="1">
    <citation type="submission" date="2015-09" db="EMBL/GenBank/DDBJ databases">
        <title>Host preference determinants of Valsa canker pathogens revealed by comparative genomics.</title>
        <authorList>
            <person name="Yin Z."/>
            <person name="Huang L."/>
        </authorList>
    </citation>
    <scope>NUCLEOTIDE SEQUENCE [LARGE SCALE GENOMIC DNA]</scope>
    <source>
        <strain evidence="3 4">YSFL</strain>
    </source>
</reference>
<organism evidence="3 4">
    <name type="scientific">Cytospora chrysosperma</name>
    <name type="common">Cytospora canker fungus</name>
    <name type="synonym">Sphaeria chrysosperma</name>
    <dbReference type="NCBI Taxonomy" id="252740"/>
    <lineage>
        <taxon>Eukaryota</taxon>
        <taxon>Fungi</taxon>
        <taxon>Dikarya</taxon>
        <taxon>Ascomycota</taxon>
        <taxon>Pezizomycotina</taxon>
        <taxon>Sordariomycetes</taxon>
        <taxon>Sordariomycetidae</taxon>
        <taxon>Diaporthales</taxon>
        <taxon>Cytosporaceae</taxon>
        <taxon>Cytospora</taxon>
    </lineage>
</organism>
<dbReference type="Gene3D" id="1.20.200.10">
    <property type="entry name" value="Fumarase/aspartase (Central domain)"/>
    <property type="match status" value="1"/>
</dbReference>
<dbReference type="PANTHER" id="PTHR10362">
    <property type="entry name" value="HISTIDINE AMMONIA-LYASE"/>
    <property type="match status" value="1"/>
</dbReference>
<dbReference type="InterPro" id="IPR023144">
    <property type="entry name" value="Phe_NH3-lyase_shielding_dom_sf"/>
</dbReference>
<dbReference type="GO" id="GO:0005737">
    <property type="term" value="C:cytoplasm"/>
    <property type="evidence" value="ECO:0007669"/>
    <property type="project" value="InterPro"/>
</dbReference>
<protein>
    <recommendedName>
        <fullName evidence="5">Phenylalanine ammonia-lyase</fullName>
    </recommendedName>
</protein>
<comment type="similarity">
    <text evidence="1 2">Belongs to the PAL/histidase family.</text>
</comment>
<dbReference type="Gene3D" id="1.10.275.10">
    <property type="entry name" value="Fumarase/aspartase (N-terminal domain)"/>
    <property type="match status" value="1"/>
</dbReference>
<proteinExistence type="inferred from homology"/>
<dbReference type="InterPro" id="IPR001106">
    <property type="entry name" value="Aromatic_Lyase"/>
</dbReference>
<dbReference type="InterPro" id="IPR008948">
    <property type="entry name" value="L-Aspartase-like"/>
</dbReference>
<dbReference type="GO" id="GO:0006559">
    <property type="term" value="P:L-phenylalanine catabolic process"/>
    <property type="evidence" value="ECO:0007669"/>
    <property type="project" value="InterPro"/>
</dbReference>
<accession>A0A423VEL6</accession>
<dbReference type="AlphaFoldDB" id="A0A423VEL6"/>
<dbReference type="Gene3D" id="1.10.274.20">
    <property type="entry name" value="Phenylalanine ammonia-lyase 1, domain 3"/>
    <property type="match status" value="1"/>
</dbReference>
<dbReference type="InterPro" id="IPR024083">
    <property type="entry name" value="Fumarase/histidase_N"/>
</dbReference>
<dbReference type="Pfam" id="PF00221">
    <property type="entry name" value="Lyase_aromatic"/>
    <property type="match status" value="1"/>
</dbReference>
<evidence type="ECO:0000313" key="4">
    <source>
        <dbReference type="Proteomes" id="UP000284375"/>
    </source>
</evidence>
<dbReference type="InterPro" id="IPR022313">
    <property type="entry name" value="Phe/His_NH3-lyase_AS"/>
</dbReference>
<keyword evidence="4" id="KW-1185">Reference proteome</keyword>
<evidence type="ECO:0000256" key="2">
    <source>
        <dbReference type="RuleBase" id="RU003954"/>
    </source>
</evidence>
<comment type="caution">
    <text evidence="3">The sequence shown here is derived from an EMBL/GenBank/DDBJ whole genome shotgun (WGS) entry which is preliminary data.</text>
</comment>
<dbReference type="STRING" id="252740.A0A423VEL6"/>
<dbReference type="GO" id="GO:0016841">
    <property type="term" value="F:ammonia-lyase activity"/>
    <property type="evidence" value="ECO:0007669"/>
    <property type="project" value="InterPro"/>
</dbReference>
<gene>
    <name evidence="3" type="ORF">VSDG_08678</name>
</gene>
<name>A0A423VEL6_CYTCH</name>
<dbReference type="EMBL" id="LJZO01000058">
    <property type="protein sequence ID" value="ROV89424.1"/>
    <property type="molecule type" value="Genomic_DNA"/>
</dbReference>
<dbReference type="PROSITE" id="PS00488">
    <property type="entry name" value="PAL_HISTIDASE"/>
    <property type="match status" value="1"/>
</dbReference>
<dbReference type="SUPFAM" id="SSF48557">
    <property type="entry name" value="L-aspartase-like"/>
    <property type="match status" value="2"/>
</dbReference>